<organism evidence="1 2">
    <name type="scientific">Melastoma candidum</name>
    <dbReference type="NCBI Taxonomy" id="119954"/>
    <lineage>
        <taxon>Eukaryota</taxon>
        <taxon>Viridiplantae</taxon>
        <taxon>Streptophyta</taxon>
        <taxon>Embryophyta</taxon>
        <taxon>Tracheophyta</taxon>
        <taxon>Spermatophyta</taxon>
        <taxon>Magnoliopsida</taxon>
        <taxon>eudicotyledons</taxon>
        <taxon>Gunneridae</taxon>
        <taxon>Pentapetalae</taxon>
        <taxon>rosids</taxon>
        <taxon>malvids</taxon>
        <taxon>Myrtales</taxon>
        <taxon>Melastomataceae</taxon>
        <taxon>Melastomatoideae</taxon>
        <taxon>Melastomateae</taxon>
        <taxon>Melastoma</taxon>
    </lineage>
</organism>
<sequence>MDSTTSREFVFWVDTLNGLSIYDLKKQMLRRLGLFPAALGRICQREDDGDYDDDDSILEKPYINCNDNGARNAEARPSQNWTSGCCGPRNGAMANRGNGSAVGCECRLVPRGDVSESSVNGMMFGRAEADVLVAEAKVEEILGVILRRTDVGRAIDCPSSGDFGAKLTLVDLEGLDISGVNINGKKAVYASYWSERSPREAWSWYSRKWREKGWEEERPLFCLKLS</sequence>
<reference evidence="2" key="1">
    <citation type="journal article" date="2023" name="Front. Plant Sci.">
        <title>Chromosomal-level genome assembly of Melastoma candidum provides insights into trichome evolution.</title>
        <authorList>
            <person name="Zhong Y."/>
            <person name="Wu W."/>
            <person name="Sun C."/>
            <person name="Zou P."/>
            <person name="Liu Y."/>
            <person name="Dai S."/>
            <person name="Zhou R."/>
        </authorList>
    </citation>
    <scope>NUCLEOTIDE SEQUENCE [LARGE SCALE GENOMIC DNA]</scope>
</reference>
<name>A0ACB9SBU3_9MYRT</name>
<comment type="caution">
    <text evidence="1">The sequence shown here is derived from an EMBL/GenBank/DDBJ whole genome shotgun (WGS) entry which is preliminary data.</text>
</comment>
<gene>
    <name evidence="1" type="ORF">MLD38_000998</name>
</gene>
<keyword evidence="2" id="KW-1185">Reference proteome</keyword>
<dbReference type="Proteomes" id="UP001057402">
    <property type="component" value="Chromosome 1"/>
</dbReference>
<proteinExistence type="predicted"/>
<evidence type="ECO:0000313" key="2">
    <source>
        <dbReference type="Proteomes" id="UP001057402"/>
    </source>
</evidence>
<dbReference type="EMBL" id="CM042880">
    <property type="protein sequence ID" value="KAI4388693.1"/>
    <property type="molecule type" value="Genomic_DNA"/>
</dbReference>
<accession>A0ACB9SBU3</accession>
<evidence type="ECO:0000313" key="1">
    <source>
        <dbReference type="EMBL" id="KAI4388693.1"/>
    </source>
</evidence>
<protein>
    <submittedName>
        <fullName evidence="1">Uncharacterized protein</fullName>
    </submittedName>
</protein>